<gene>
    <name evidence="1" type="ORF">SCFA_190055</name>
</gene>
<accession>A0A485LXR8</accession>
<evidence type="ECO:0000313" key="1">
    <source>
        <dbReference type="EMBL" id="VFU13515.1"/>
    </source>
</evidence>
<proteinExistence type="predicted"/>
<dbReference type="EMBL" id="CAADRM010000080">
    <property type="protein sequence ID" value="VFU13515.1"/>
    <property type="molecule type" value="Genomic_DNA"/>
</dbReference>
<name>A0A485LXR8_9ZZZZ</name>
<dbReference type="AlphaFoldDB" id="A0A485LXR8"/>
<protein>
    <submittedName>
        <fullName evidence="1">Uncharacterized protein</fullName>
    </submittedName>
</protein>
<organism evidence="1">
    <name type="scientific">anaerobic digester metagenome</name>
    <dbReference type="NCBI Taxonomy" id="1263854"/>
    <lineage>
        <taxon>unclassified sequences</taxon>
        <taxon>metagenomes</taxon>
        <taxon>ecological metagenomes</taxon>
    </lineage>
</organism>
<reference evidence="1" key="1">
    <citation type="submission" date="2019-03" db="EMBL/GenBank/DDBJ databases">
        <authorList>
            <person name="Hao L."/>
        </authorList>
    </citation>
    <scope>NUCLEOTIDE SEQUENCE</scope>
</reference>
<sequence length="82" mass="8903">MERCHTRYKLADVQAPVTTIIPEQIGIRAEHALGGSFILPTFLQFQTRKLVGSGGGFEPPVILDQSSFLAIGHHRGTTVSSN</sequence>